<evidence type="ECO:0000256" key="3">
    <source>
        <dbReference type="ARBA" id="ARBA00011209"/>
    </source>
</evidence>
<evidence type="ECO:0000313" key="16">
    <source>
        <dbReference type="Proteomes" id="UP000034832"/>
    </source>
</evidence>
<dbReference type="PROSITE" id="PS50862">
    <property type="entry name" value="AA_TRNA_LIGASE_II"/>
    <property type="match status" value="1"/>
</dbReference>
<dbReference type="SUPFAM" id="SSF55681">
    <property type="entry name" value="Class II aaRS and biotin synthetases"/>
    <property type="match status" value="1"/>
</dbReference>
<dbReference type="GO" id="GO:0005524">
    <property type="term" value="F:ATP binding"/>
    <property type="evidence" value="ECO:0007669"/>
    <property type="project" value="UniProtKB-UniRule"/>
</dbReference>
<dbReference type="InterPro" id="IPR010978">
    <property type="entry name" value="tRNA-bd_arm"/>
</dbReference>
<evidence type="ECO:0000313" key="15">
    <source>
        <dbReference type="EMBL" id="TKT71314.1"/>
    </source>
</evidence>
<keyword evidence="8 13" id="KW-0067">ATP-binding</keyword>
<gene>
    <name evidence="13 15" type="primary">pheS</name>
    <name evidence="15" type="ORF">YH63_007755</name>
</gene>
<comment type="subcellular location">
    <subcellularLocation>
        <location evidence="1 13">Cytoplasm</location>
    </subcellularLocation>
</comment>
<dbReference type="OrthoDB" id="9800719at2"/>
<dbReference type="InterPro" id="IPR022911">
    <property type="entry name" value="Phe_tRNA_ligase_alpha1_bac"/>
</dbReference>
<dbReference type="Pfam" id="PF02912">
    <property type="entry name" value="Phe_tRNA-synt_N"/>
    <property type="match status" value="1"/>
</dbReference>
<dbReference type="NCBIfam" id="TIGR00468">
    <property type="entry name" value="pheS"/>
    <property type="match status" value="1"/>
</dbReference>
<dbReference type="Proteomes" id="UP000034832">
    <property type="component" value="Unassembled WGS sequence"/>
</dbReference>
<dbReference type="GO" id="GO:0000049">
    <property type="term" value="F:tRNA binding"/>
    <property type="evidence" value="ECO:0007669"/>
    <property type="project" value="InterPro"/>
</dbReference>
<dbReference type="InterPro" id="IPR004529">
    <property type="entry name" value="Phe-tRNA-synth_IIc_asu"/>
</dbReference>
<dbReference type="CDD" id="cd00496">
    <property type="entry name" value="PheRS_alpha_core"/>
    <property type="match status" value="1"/>
</dbReference>
<dbReference type="InterPro" id="IPR045864">
    <property type="entry name" value="aa-tRNA-synth_II/BPL/LPL"/>
</dbReference>
<dbReference type="EC" id="6.1.1.20" evidence="13"/>
<dbReference type="PANTHER" id="PTHR11538:SF41">
    <property type="entry name" value="PHENYLALANINE--TRNA LIGASE, MITOCHONDRIAL"/>
    <property type="match status" value="1"/>
</dbReference>
<dbReference type="InterPro" id="IPR002319">
    <property type="entry name" value="Phenylalanyl-tRNA_Synthase"/>
</dbReference>
<comment type="caution">
    <text evidence="15">The sequence shown here is derived from an EMBL/GenBank/DDBJ whole genome shotgun (WGS) entry which is preliminary data.</text>
</comment>
<keyword evidence="10 13" id="KW-0648">Protein biosynthesis</keyword>
<dbReference type="SUPFAM" id="SSF46589">
    <property type="entry name" value="tRNA-binding arm"/>
    <property type="match status" value="1"/>
</dbReference>
<keyword evidence="5 13" id="KW-0436">Ligase</keyword>
<comment type="similarity">
    <text evidence="2 13">Belongs to the class-II aminoacyl-tRNA synthetase family. Phe-tRNA synthetase alpha subunit type 1 subfamily.</text>
</comment>
<proteinExistence type="inferred from homology"/>
<dbReference type="EMBL" id="LBIA02000001">
    <property type="protein sequence ID" value="TKT71314.1"/>
    <property type="molecule type" value="Genomic_DNA"/>
</dbReference>
<comment type="cofactor">
    <cofactor evidence="13">
        <name>Mg(2+)</name>
        <dbReference type="ChEBI" id="CHEBI:18420"/>
    </cofactor>
    <text evidence="13">Binds 2 magnesium ions per tetramer.</text>
</comment>
<evidence type="ECO:0000256" key="1">
    <source>
        <dbReference type="ARBA" id="ARBA00004496"/>
    </source>
</evidence>
<keyword evidence="7 13" id="KW-0547">Nucleotide-binding</keyword>
<comment type="catalytic activity">
    <reaction evidence="12 13">
        <text>tRNA(Phe) + L-phenylalanine + ATP = L-phenylalanyl-tRNA(Phe) + AMP + diphosphate + H(+)</text>
        <dbReference type="Rhea" id="RHEA:19413"/>
        <dbReference type="Rhea" id="RHEA-COMP:9668"/>
        <dbReference type="Rhea" id="RHEA-COMP:9699"/>
        <dbReference type="ChEBI" id="CHEBI:15378"/>
        <dbReference type="ChEBI" id="CHEBI:30616"/>
        <dbReference type="ChEBI" id="CHEBI:33019"/>
        <dbReference type="ChEBI" id="CHEBI:58095"/>
        <dbReference type="ChEBI" id="CHEBI:78442"/>
        <dbReference type="ChEBI" id="CHEBI:78531"/>
        <dbReference type="ChEBI" id="CHEBI:456215"/>
        <dbReference type="EC" id="6.1.1.20"/>
    </reaction>
</comment>
<evidence type="ECO:0000256" key="4">
    <source>
        <dbReference type="ARBA" id="ARBA00022490"/>
    </source>
</evidence>
<evidence type="ECO:0000256" key="2">
    <source>
        <dbReference type="ARBA" id="ARBA00010207"/>
    </source>
</evidence>
<dbReference type="RefSeq" id="WP_046828098.1">
    <property type="nucleotide sequence ID" value="NZ_LBIA02000001.1"/>
</dbReference>
<sequence length="368" mass="40750">MSDLAKLETEILDAIAAASDEAALETVRVGALGKKGSVSALLATLGKMSPDERKTEGAKINLAKDKVTEALTARRDILKNAALDARLASETIDVTLPTRETPTEQGRIHPLTQVMDELTAIFADMGFSIAEGPDIETDDYNFTKLNFPEGHPAREMHDTFFFNAKEDPGSEPGAGGSRLLLRTHTSPVQVRTMLSQKPPIRVICPGRTYRIDSDATHTPQFHQVEGLVIDKGSHLGHLKWILAEFCKAFFEVDNVNMKFRPSFFPFTEPSLEVDIQCRRDKGEIRFGEGEDWLEILGCGMVHPNVLRACGIDPDVYQGFAWGMGIDRIAMLKYGINDLRQMFESDTRWINHYGFKPLDVPTLAGGLSS</sequence>
<feature type="binding site" evidence="13">
    <location>
        <position position="268"/>
    </location>
    <ligand>
        <name>Mg(2+)</name>
        <dbReference type="ChEBI" id="CHEBI:18420"/>
        <note>shared with beta subunit</note>
    </ligand>
</feature>
<evidence type="ECO:0000256" key="6">
    <source>
        <dbReference type="ARBA" id="ARBA00022723"/>
    </source>
</evidence>
<evidence type="ECO:0000259" key="14">
    <source>
        <dbReference type="PROSITE" id="PS50862"/>
    </source>
</evidence>
<dbReference type="InterPro" id="IPR006195">
    <property type="entry name" value="aa-tRNA-synth_II"/>
</dbReference>
<dbReference type="AlphaFoldDB" id="A0A4U6BRG7"/>
<evidence type="ECO:0000256" key="9">
    <source>
        <dbReference type="ARBA" id="ARBA00022842"/>
    </source>
</evidence>
<dbReference type="GO" id="GO:0005737">
    <property type="term" value="C:cytoplasm"/>
    <property type="evidence" value="ECO:0007669"/>
    <property type="project" value="UniProtKB-SubCell"/>
</dbReference>
<evidence type="ECO:0000256" key="11">
    <source>
        <dbReference type="ARBA" id="ARBA00023146"/>
    </source>
</evidence>
<comment type="subunit">
    <text evidence="3 13">Tetramer of two alpha and two beta subunits.</text>
</comment>
<feature type="domain" description="Aminoacyl-transfer RNA synthetases class-II family profile" evidence="14">
    <location>
        <begin position="112"/>
        <end position="356"/>
    </location>
</feature>
<dbReference type="Gene3D" id="3.30.930.10">
    <property type="entry name" value="Bira Bifunctional Protein, Domain 2"/>
    <property type="match status" value="1"/>
</dbReference>
<dbReference type="HAMAP" id="MF_00281">
    <property type="entry name" value="Phe_tRNA_synth_alpha1"/>
    <property type="match status" value="1"/>
</dbReference>
<keyword evidence="11 13" id="KW-0030">Aminoacyl-tRNA synthetase</keyword>
<keyword evidence="16" id="KW-1185">Reference proteome</keyword>
<evidence type="ECO:0000256" key="5">
    <source>
        <dbReference type="ARBA" id="ARBA00022598"/>
    </source>
</evidence>
<keyword evidence="4 13" id="KW-0963">Cytoplasm</keyword>
<dbReference type="GO" id="GO:0006432">
    <property type="term" value="P:phenylalanyl-tRNA aminoacylation"/>
    <property type="evidence" value="ECO:0007669"/>
    <property type="project" value="UniProtKB-UniRule"/>
</dbReference>
<dbReference type="InterPro" id="IPR004188">
    <property type="entry name" value="Phe-tRNA_ligase_II_N"/>
</dbReference>
<name>A0A4U6BRG7_9BRAD</name>
<dbReference type="STRING" id="211460.YH63_11195"/>
<dbReference type="Pfam" id="PF01409">
    <property type="entry name" value="tRNA-synt_2d"/>
    <property type="match status" value="1"/>
</dbReference>
<dbReference type="GO" id="GO:0004826">
    <property type="term" value="F:phenylalanine-tRNA ligase activity"/>
    <property type="evidence" value="ECO:0007669"/>
    <property type="project" value="UniProtKB-UniRule"/>
</dbReference>
<keyword evidence="9 13" id="KW-0460">Magnesium</keyword>
<keyword evidence="6 13" id="KW-0479">Metal-binding</keyword>
<evidence type="ECO:0000256" key="12">
    <source>
        <dbReference type="ARBA" id="ARBA00049255"/>
    </source>
</evidence>
<evidence type="ECO:0000256" key="8">
    <source>
        <dbReference type="ARBA" id="ARBA00022840"/>
    </source>
</evidence>
<dbReference type="GO" id="GO:0000287">
    <property type="term" value="F:magnesium ion binding"/>
    <property type="evidence" value="ECO:0007669"/>
    <property type="project" value="UniProtKB-UniRule"/>
</dbReference>
<organism evidence="15 16">
    <name type="scientific">Afipia massiliensis</name>
    <dbReference type="NCBI Taxonomy" id="211460"/>
    <lineage>
        <taxon>Bacteria</taxon>
        <taxon>Pseudomonadati</taxon>
        <taxon>Pseudomonadota</taxon>
        <taxon>Alphaproteobacteria</taxon>
        <taxon>Hyphomicrobiales</taxon>
        <taxon>Nitrobacteraceae</taxon>
        <taxon>Afipia</taxon>
    </lineage>
</organism>
<evidence type="ECO:0000256" key="7">
    <source>
        <dbReference type="ARBA" id="ARBA00022741"/>
    </source>
</evidence>
<dbReference type="FunFam" id="3.30.930.10:FF:000003">
    <property type="entry name" value="Phenylalanine--tRNA ligase alpha subunit"/>
    <property type="match status" value="1"/>
</dbReference>
<accession>A0A4U6BRG7</accession>
<evidence type="ECO:0000256" key="10">
    <source>
        <dbReference type="ARBA" id="ARBA00022917"/>
    </source>
</evidence>
<reference evidence="15" key="1">
    <citation type="submission" date="2019-04" db="EMBL/GenBank/DDBJ databases">
        <title>Whole genome sequencing of cave bacteria.</title>
        <authorList>
            <person name="Gan H.M."/>
            <person name="Barton H."/>
            <person name="Savka M.A."/>
        </authorList>
    </citation>
    <scope>NUCLEOTIDE SEQUENCE [LARGE SCALE GENOMIC DNA]</scope>
    <source>
        <strain evidence="15">LC387</strain>
    </source>
</reference>
<evidence type="ECO:0000256" key="13">
    <source>
        <dbReference type="HAMAP-Rule" id="MF_00281"/>
    </source>
</evidence>
<dbReference type="PANTHER" id="PTHR11538">
    <property type="entry name" value="PHENYLALANYL-TRNA SYNTHETASE"/>
    <property type="match status" value="1"/>
</dbReference>
<protein>
    <recommendedName>
        <fullName evidence="13">Phenylalanine--tRNA ligase alpha subunit</fullName>
        <ecNumber evidence="13">6.1.1.20</ecNumber>
    </recommendedName>
    <alternativeName>
        <fullName evidence="13">Phenylalanyl-tRNA synthetase alpha subunit</fullName>
        <shortName evidence="13">PheRS</shortName>
    </alternativeName>
</protein>